<evidence type="ECO:0000256" key="3">
    <source>
        <dbReference type="ARBA" id="ARBA00022692"/>
    </source>
</evidence>
<dbReference type="InterPro" id="IPR006685">
    <property type="entry name" value="MscS_channel_2nd"/>
</dbReference>
<feature type="domain" description="Mechanosensitive ion channel MscS" evidence="7">
    <location>
        <begin position="98"/>
        <end position="152"/>
    </location>
</feature>
<proteinExistence type="inferred from homology"/>
<keyword evidence="5 6" id="KW-0472">Membrane</keyword>
<organism evidence="8 9">
    <name type="scientific">Pseudofrancisella aestuarii</name>
    <dbReference type="NCBI Taxonomy" id="2670347"/>
    <lineage>
        <taxon>Bacteria</taxon>
        <taxon>Pseudomonadati</taxon>
        <taxon>Pseudomonadota</taxon>
        <taxon>Gammaproteobacteria</taxon>
        <taxon>Thiotrichales</taxon>
        <taxon>Francisellaceae</taxon>
        <taxon>Pseudofrancisella</taxon>
    </lineage>
</organism>
<keyword evidence="6" id="KW-0406">Ion transport</keyword>
<keyword evidence="6" id="KW-0407">Ion channel</keyword>
<evidence type="ECO:0000256" key="2">
    <source>
        <dbReference type="ARBA" id="ARBA00008017"/>
    </source>
</evidence>
<dbReference type="SUPFAM" id="SSF50182">
    <property type="entry name" value="Sm-like ribonucleoproteins"/>
    <property type="match status" value="1"/>
</dbReference>
<feature type="transmembrane region" description="Helical" evidence="6">
    <location>
        <begin position="13"/>
        <end position="30"/>
    </location>
</feature>
<keyword evidence="6" id="KW-0997">Cell inner membrane</keyword>
<keyword evidence="6" id="KW-0813">Transport</keyword>
<comment type="caution">
    <text evidence="8">The sequence shown here is derived from an EMBL/GenBank/DDBJ whole genome shotgun (WGS) entry which is preliminary data.</text>
</comment>
<dbReference type="InterPro" id="IPR011014">
    <property type="entry name" value="MscS_channel_TM-2"/>
</dbReference>
<comment type="function">
    <text evidence="6">Mechanosensitive channel that participates in the regulation of osmotic pressure changes within the cell, opening in response to stretch forces in the membrane lipid bilayer, without the need for other proteins. Contributes to normal resistance to hypoosmotic shock. Forms an ion channel of 1.0 nanosiemens conductance with a slight preference for anions.</text>
</comment>
<evidence type="ECO:0000256" key="5">
    <source>
        <dbReference type="ARBA" id="ARBA00023136"/>
    </source>
</evidence>
<evidence type="ECO:0000259" key="7">
    <source>
        <dbReference type="Pfam" id="PF00924"/>
    </source>
</evidence>
<gene>
    <name evidence="8" type="ORF">ACFPDQ_08255</name>
</gene>
<keyword evidence="9" id="KW-1185">Reference proteome</keyword>
<reference evidence="9" key="1">
    <citation type="journal article" date="2019" name="Int. J. Syst. Evol. Microbiol.">
        <title>The Global Catalogue of Microorganisms (GCM) 10K type strain sequencing project: providing services to taxonomists for standard genome sequencing and annotation.</title>
        <authorList>
            <consortium name="The Broad Institute Genomics Platform"/>
            <consortium name="The Broad Institute Genome Sequencing Center for Infectious Disease"/>
            <person name="Wu L."/>
            <person name="Ma J."/>
        </authorList>
    </citation>
    <scope>NUCLEOTIDE SEQUENCE [LARGE SCALE GENOMIC DNA]</scope>
    <source>
        <strain evidence="9">CGMCC 1.13718</strain>
    </source>
</reference>
<dbReference type="Pfam" id="PF05552">
    <property type="entry name" value="MS_channel_1st_1"/>
    <property type="match status" value="1"/>
</dbReference>
<dbReference type="InterPro" id="IPR010920">
    <property type="entry name" value="LSM_dom_sf"/>
</dbReference>
<keyword evidence="4 6" id="KW-1133">Transmembrane helix</keyword>
<comment type="similarity">
    <text evidence="2 6">Belongs to the MscS (TC 1.A.23) family.</text>
</comment>
<comment type="subunit">
    <text evidence="6">Homoheptamer.</text>
</comment>
<evidence type="ECO:0000256" key="6">
    <source>
        <dbReference type="RuleBase" id="RU369025"/>
    </source>
</evidence>
<evidence type="ECO:0000313" key="8">
    <source>
        <dbReference type="EMBL" id="MFC4893042.1"/>
    </source>
</evidence>
<evidence type="ECO:0000256" key="4">
    <source>
        <dbReference type="ARBA" id="ARBA00022989"/>
    </source>
</evidence>
<feature type="transmembrane region" description="Helical" evidence="6">
    <location>
        <begin position="83"/>
        <end position="106"/>
    </location>
</feature>
<keyword evidence="3 6" id="KW-0812">Transmembrane</keyword>
<name>A0ABV9TE36_9GAMM</name>
<dbReference type="InterPro" id="IPR045275">
    <property type="entry name" value="MscS_archaea/bacteria_type"/>
</dbReference>
<accession>A0ABV9TE36</accession>
<feature type="transmembrane region" description="Helical" evidence="6">
    <location>
        <begin position="51"/>
        <end position="71"/>
    </location>
</feature>
<dbReference type="Proteomes" id="UP001595926">
    <property type="component" value="Unassembled WGS sequence"/>
</dbReference>
<evidence type="ECO:0000256" key="1">
    <source>
        <dbReference type="ARBA" id="ARBA00004141"/>
    </source>
</evidence>
<dbReference type="Gene3D" id="2.30.30.60">
    <property type="match status" value="1"/>
</dbReference>
<comment type="caution">
    <text evidence="6">Lacks conserved residue(s) required for the propagation of feature annotation.</text>
</comment>
<comment type="subcellular location">
    <subcellularLocation>
        <location evidence="6">Cell inner membrane</location>
        <topology evidence="6">Multi-pass membrane protein</topology>
    </subcellularLocation>
    <subcellularLocation>
        <location evidence="1">Membrane</location>
        <topology evidence="1">Multi-pass membrane protein</topology>
    </subcellularLocation>
</comment>
<dbReference type="Gene3D" id="1.10.287.1260">
    <property type="match status" value="1"/>
</dbReference>
<evidence type="ECO:0000313" key="9">
    <source>
        <dbReference type="Proteomes" id="UP001595926"/>
    </source>
</evidence>
<dbReference type="PANTHER" id="PTHR30221:SF1">
    <property type="entry name" value="SMALL-CONDUCTANCE MECHANOSENSITIVE CHANNEL"/>
    <property type="match status" value="1"/>
</dbReference>
<dbReference type="EMBL" id="JBHSJH010000003">
    <property type="protein sequence ID" value="MFC4893042.1"/>
    <property type="molecule type" value="Genomic_DNA"/>
</dbReference>
<dbReference type="InterPro" id="IPR008910">
    <property type="entry name" value="MSC_TM_helix"/>
</dbReference>
<sequence length="166" mass="17926">MIYLNSDHFFMKFVVAIVILIVGIFVSRIIKNLVNKILQQYDETMARFLSSLVNVILIVLVVVIAIAQLGVPISPITGVLTGIVFGVSMSLKSSYSIVASGIMLAFSKPFSIGEKVDIGGSSGVVKSVGFLYTKLESDSGDEIVLSNSIVMSRVVTRYLVSNNDKS</sequence>
<keyword evidence="6" id="KW-1003">Cell membrane</keyword>
<protein>
    <recommendedName>
        <fullName evidence="6">Small-conductance mechanosensitive channel</fullName>
    </recommendedName>
</protein>
<dbReference type="InterPro" id="IPR023408">
    <property type="entry name" value="MscS_beta-dom_sf"/>
</dbReference>
<dbReference type="SUPFAM" id="SSF82861">
    <property type="entry name" value="Mechanosensitive channel protein MscS (YggB), transmembrane region"/>
    <property type="match status" value="1"/>
</dbReference>
<dbReference type="PANTHER" id="PTHR30221">
    <property type="entry name" value="SMALL-CONDUCTANCE MECHANOSENSITIVE CHANNEL"/>
    <property type="match status" value="1"/>
</dbReference>
<dbReference type="Pfam" id="PF00924">
    <property type="entry name" value="MS_channel_2nd"/>
    <property type="match status" value="1"/>
</dbReference>
<dbReference type="RefSeq" id="WP_119330966.1">
    <property type="nucleotide sequence ID" value="NZ_JBHSJH010000003.1"/>
</dbReference>